<name>A0ABW0V0H9_9ACTN</name>
<dbReference type="Proteomes" id="UP001596154">
    <property type="component" value="Unassembled WGS sequence"/>
</dbReference>
<keyword evidence="1" id="KW-1133">Transmembrane helix</keyword>
<sequence length="103" mass="10821">MKLPIGRVLLIGMLLCGGLFVWAAATNLKAKQCLEGQLHPDFNGATITGRGCEVTTTSGETLVVPISGPPFEAGVAGVLGFLVLGMATVVMLVRRARRRSGQR</sequence>
<evidence type="ECO:0000313" key="2">
    <source>
        <dbReference type="EMBL" id="MFC5639351.1"/>
    </source>
</evidence>
<comment type="caution">
    <text evidence="2">The sequence shown here is derived from an EMBL/GenBank/DDBJ whole genome shotgun (WGS) entry which is preliminary data.</text>
</comment>
<dbReference type="EMBL" id="JBHSNY010000020">
    <property type="protein sequence ID" value="MFC5639351.1"/>
    <property type="molecule type" value="Genomic_DNA"/>
</dbReference>
<protein>
    <recommendedName>
        <fullName evidence="4">LPXTG-motif cell wall anchor domain-containing protein</fullName>
    </recommendedName>
</protein>
<evidence type="ECO:0000256" key="1">
    <source>
        <dbReference type="SAM" id="Phobius"/>
    </source>
</evidence>
<feature type="transmembrane region" description="Helical" evidence="1">
    <location>
        <begin position="73"/>
        <end position="93"/>
    </location>
</feature>
<proteinExistence type="predicted"/>
<evidence type="ECO:0000313" key="3">
    <source>
        <dbReference type="Proteomes" id="UP001596154"/>
    </source>
</evidence>
<keyword evidence="1" id="KW-0472">Membrane</keyword>
<reference evidence="3" key="1">
    <citation type="journal article" date="2019" name="Int. J. Syst. Evol. Microbiol.">
        <title>The Global Catalogue of Microorganisms (GCM) 10K type strain sequencing project: providing services to taxonomists for standard genome sequencing and annotation.</title>
        <authorList>
            <consortium name="The Broad Institute Genomics Platform"/>
            <consortium name="The Broad Institute Genome Sequencing Center for Infectious Disease"/>
            <person name="Wu L."/>
            <person name="Ma J."/>
        </authorList>
    </citation>
    <scope>NUCLEOTIDE SEQUENCE [LARGE SCALE GENOMIC DNA]</scope>
    <source>
        <strain evidence="3">CGMCC 4.7248</strain>
    </source>
</reference>
<organism evidence="2 3">
    <name type="scientific">Streptomyces bullii</name>
    <dbReference type="NCBI Taxonomy" id="349910"/>
    <lineage>
        <taxon>Bacteria</taxon>
        <taxon>Bacillati</taxon>
        <taxon>Actinomycetota</taxon>
        <taxon>Actinomycetes</taxon>
        <taxon>Kitasatosporales</taxon>
        <taxon>Streptomycetaceae</taxon>
        <taxon>Streptomyces</taxon>
    </lineage>
</organism>
<keyword evidence="1" id="KW-0812">Transmembrane</keyword>
<keyword evidence="3" id="KW-1185">Reference proteome</keyword>
<dbReference type="RefSeq" id="WP_381031341.1">
    <property type="nucleotide sequence ID" value="NZ_JBHSNY010000020.1"/>
</dbReference>
<accession>A0ABW0V0H9</accession>
<evidence type="ECO:0008006" key="4">
    <source>
        <dbReference type="Google" id="ProtNLM"/>
    </source>
</evidence>
<gene>
    <name evidence="2" type="ORF">ACFPZJ_37595</name>
</gene>